<dbReference type="Proteomes" id="UP000445696">
    <property type="component" value="Unassembled WGS sequence"/>
</dbReference>
<keyword evidence="4" id="KW-1185">Reference proteome</keyword>
<dbReference type="EMBL" id="WTVA01000014">
    <property type="protein sequence ID" value="MZR23177.1"/>
    <property type="molecule type" value="Genomic_DNA"/>
</dbReference>
<feature type="transmembrane region" description="Helical" evidence="1">
    <location>
        <begin position="18"/>
        <end position="42"/>
    </location>
</feature>
<dbReference type="InterPro" id="IPR000326">
    <property type="entry name" value="PAP2/HPO"/>
</dbReference>
<dbReference type="SUPFAM" id="SSF48317">
    <property type="entry name" value="Acid phosphatase/Vanadium-dependent haloperoxidase"/>
    <property type="match status" value="1"/>
</dbReference>
<proteinExistence type="predicted"/>
<comment type="caution">
    <text evidence="3">The sequence shown here is derived from an EMBL/GenBank/DDBJ whole genome shotgun (WGS) entry which is preliminary data.</text>
</comment>
<organism evidence="3 4">
    <name type="scientific">Sneathiella chungangensis</name>
    <dbReference type="NCBI Taxonomy" id="1418234"/>
    <lineage>
        <taxon>Bacteria</taxon>
        <taxon>Pseudomonadati</taxon>
        <taxon>Pseudomonadota</taxon>
        <taxon>Alphaproteobacteria</taxon>
        <taxon>Sneathiellales</taxon>
        <taxon>Sneathiellaceae</taxon>
        <taxon>Sneathiella</taxon>
    </lineage>
</organism>
<evidence type="ECO:0000313" key="4">
    <source>
        <dbReference type="Proteomes" id="UP000445696"/>
    </source>
</evidence>
<dbReference type="Gene3D" id="1.20.144.10">
    <property type="entry name" value="Phosphatidic acid phosphatase type 2/haloperoxidase"/>
    <property type="match status" value="1"/>
</dbReference>
<dbReference type="InterPro" id="IPR036938">
    <property type="entry name" value="PAP2/HPO_sf"/>
</dbReference>
<keyword evidence="1" id="KW-0812">Transmembrane</keyword>
<evidence type="ECO:0000313" key="3">
    <source>
        <dbReference type="EMBL" id="MZR23177.1"/>
    </source>
</evidence>
<dbReference type="CDD" id="cd03396">
    <property type="entry name" value="PAP2_like_6"/>
    <property type="match status" value="1"/>
</dbReference>
<accession>A0A845MIQ5</accession>
<sequence>METQSQETRDDLDWGRHLVVTTIAILVIPYLVRVSGLDYYLAHSFYDGNGWLVDAREPALRFIFYILPKWLLAGFAGSMVMLFALSFFMKSLRQFRSRRQFFVILCAAFVPLIVGVGKKLTNIHCPYQLAEFGGFFTDGPIFDFSGAKSGACFPAGHASGGFALLLLVPLAAPGKQRVAALIFALATSWIMGGFQMLNGRHFLSHTIVTMLLAWIIVVIAHYLTIGQTSENSWFPQAKKV</sequence>
<dbReference type="OrthoDB" id="7348799at2"/>
<evidence type="ECO:0000259" key="2">
    <source>
        <dbReference type="Pfam" id="PF01569"/>
    </source>
</evidence>
<gene>
    <name evidence="3" type="ORF">GQF03_12645</name>
</gene>
<keyword evidence="1" id="KW-1133">Transmembrane helix</keyword>
<reference evidence="3 4" key="1">
    <citation type="journal article" date="2014" name="Int. J. Syst. Evol. Microbiol.">
        <title>Sneathiella chungangensis sp. nov., isolated from a marine sand, and emended description of the genus Sneathiella.</title>
        <authorList>
            <person name="Siamphan C."/>
            <person name="Kim H."/>
            <person name="Lee J.S."/>
            <person name="Kim W."/>
        </authorList>
    </citation>
    <scope>NUCLEOTIDE SEQUENCE [LARGE SCALE GENOMIC DNA]</scope>
    <source>
        <strain evidence="3 4">KCTC 32476</strain>
    </source>
</reference>
<feature type="transmembrane region" description="Helical" evidence="1">
    <location>
        <begin position="202"/>
        <end position="223"/>
    </location>
</feature>
<dbReference type="AlphaFoldDB" id="A0A845MIQ5"/>
<name>A0A845MIQ5_9PROT</name>
<dbReference type="Pfam" id="PF01569">
    <property type="entry name" value="PAP2"/>
    <property type="match status" value="1"/>
</dbReference>
<feature type="transmembrane region" description="Helical" evidence="1">
    <location>
        <begin position="62"/>
        <end position="89"/>
    </location>
</feature>
<feature type="transmembrane region" description="Helical" evidence="1">
    <location>
        <begin position="178"/>
        <end position="196"/>
    </location>
</feature>
<keyword evidence="1" id="KW-0472">Membrane</keyword>
<feature type="transmembrane region" description="Helical" evidence="1">
    <location>
        <begin position="153"/>
        <end position="171"/>
    </location>
</feature>
<evidence type="ECO:0000256" key="1">
    <source>
        <dbReference type="SAM" id="Phobius"/>
    </source>
</evidence>
<feature type="domain" description="Phosphatidic acid phosphatase type 2/haloperoxidase" evidence="2">
    <location>
        <begin position="103"/>
        <end position="223"/>
    </location>
</feature>
<protein>
    <submittedName>
        <fullName evidence="3">Phosphatase PAP2 family protein</fullName>
    </submittedName>
</protein>
<dbReference type="RefSeq" id="WP_161339645.1">
    <property type="nucleotide sequence ID" value="NZ_JBHSDG010000003.1"/>
</dbReference>
<feature type="transmembrane region" description="Helical" evidence="1">
    <location>
        <begin position="101"/>
        <end position="117"/>
    </location>
</feature>